<dbReference type="EMBL" id="KB707034">
    <property type="protein sequence ID" value="EMR64652.1"/>
    <property type="molecule type" value="Genomic_DNA"/>
</dbReference>
<feature type="repeat" description="ANK" evidence="3">
    <location>
        <begin position="49"/>
        <end position="78"/>
    </location>
</feature>
<dbReference type="PANTHER" id="PTHR24123">
    <property type="entry name" value="ANKYRIN REPEAT-CONTAINING"/>
    <property type="match status" value="1"/>
</dbReference>
<name>M7SKH6_EUTLA</name>
<dbReference type="InterPro" id="IPR051165">
    <property type="entry name" value="Multifunctional_ANK_Repeat"/>
</dbReference>
<feature type="repeat" description="ANK" evidence="3">
    <location>
        <begin position="652"/>
        <end position="684"/>
    </location>
</feature>
<evidence type="ECO:0000313" key="5">
    <source>
        <dbReference type="EMBL" id="EMR64652.1"/>
    </source>
</evidence>
<dbReference type="OrthoDB" id="341259at2759"/>
<protein>
    <submittedName>
        <fullName evidence="5">Putative nacht and ankyrin domain protein</fullName>
    </submittedName>
</protein>
<sequence>MASLLSLPVELLGYIAQDLENVGDVSALSRSCRHLYDATICTLYRRVKDDPEVLHRAVKNGHVRTVRGLLAAGADPNVAWVQRYPAINFIHETQLAHSQSSSFQLTRMIKAVNEKIASSDEKGEHHVIAQIDTYSDLADDDSAYDEYWSDEFGDSYDSNLEDEDSSDIDFESESSSESEDDNDDNDNDDEDEVMNDMTLPRQYYWTPLHVAAFSGNVDVVELLLNYGANIHALSRGFCKCSYPTAQCSKSVKKPVYPLWMPLHTAICHGHEPIAHLLLSRGASIHVSTRGLGISDERVTALHSACYSGSTSLSRFLINRGYQTDVDCEDHLEMSPMSYAYYSGNWECIDLLVEHGATPDARLGPFTLFKHACFYSRFHEAFRFVELGADLDLSLHMTEMSPLHCCCQQPYYNSRNRLRPPLRAAKQVALRDTMVKVILETGADIDKRDHDSETPLMQAACFHLASVVELLLAAGANPKIRIGGQIALFSACGSHVTSRKGELLRIVKALLPYISNSKDYETALASICETDNRIDKSEVVHLFLERGASACLKRMVGQSMFAQAIVHSNLEVADILLENGLRPPNTTELLNIIDSTIQWDNPSGLKYLVDKFPDSGEMMKSGPLLYQALLSRHGKCARFLIKAGAPVSYRGPDGTTSLIRASAFTGTSLAKMLLKRGADPNEISQGHHSPLSFPIIKGNVEMIRLLLDHGIDTILFDQGEAVRVLMNHGADIHRKLTIRVSLPFDDTTPLEYAIGSRSASLRLIEYMLLNSPLKNYTGLFPGDSSSDSDSDSDDDTSSGLLKGVDVAAYGRTEPLDVRGLAIDYTHAACQRHKPEVFRLLFGRVGRLDPNLRNDDGHTPLALFCQAVEIGLEDAEFTAPMVAVRSMGCVSELLRLGADALVKDNAGVTPLDRVRKIMNYVGPSEYMREVARVWNTAFVIEGSVLREKTGDESG</sequence>
<dbReference type="PANTHER" id="PTHR24123:SF33">
    <property type="entry name" value="PROTEIN HOS4"/>
    <property type="match status" value="1"/>
</dbReference>
<evidence type="ECO:0000256" key="2">
    <source>
        <dbReference type="ARBA" id="ARBA00023043"/>
    </source>
</evidence>
<feature type="repeat" description="ANK" evidence="3">
    <location>
        <begin position="416"/>
        <end position="449"/>
    </location>
</feature>
<feature type="region of interest" description="Disordered" evidence="4">
    <location>
        <begin position="155"/>
        <end position="193"/>
    </location>
</feature>
<dbReference type="Proteomes" id="UP000012174">
    <property type="component" value="Unassembled WGS sequence"/>
</dbReference>
<evidence type="ECO:0000256" key="1">
    <source>
        <dbReference type="ARBA" id="ARBA00022737"/>
    </source>
</evidence>
<feature type="repeat" description="ANK" evidence="3">
    <location>
        <begin position="685"/>
        <end position="717"/>
    </location>
</feature>
<dbReference type="PRINTS" id="PR01415">
    <property type="entry name" value="ANKYRIN"/>
</dbReference>
<dbReference type="eggNOG" id="KOG4177">
    <property type="taxonomic scope" value="Eukaryota"/>
</dbReference>
<dbReference type="InterPro" id="IPR036770">
    <property type="entry name" value="Ankyrin_rpt-contain_sf"/>
</dbReference>
<feature type="repeat" description="ANK" evidence="3">
    <location>
        <begin position="261"/>
        <end position="289"/>
    </location>
</feature>
<evidence type="ECO:0000256" key="4">
    <source>
        <dbReference type="SAM" id="MobiDB-lite"/>
    </source>
</evidence>
<gene>
    <name evidence="5" type="ORF">UCREL1_8369</name>
</gene>
<evidence type="ECO:0000256" key="3">
    <source>
        <dbReference type="PROSITE-ProRule" id="PRU00023"/>
    </source>
</evidence>
<accession>M7SKH6</accession>
<keyword evidence="2 3" id="KW-0040">ANK repeat</keyword>
<dbReference type="OMA" id="PWANEAD"/>
<organism evidence="5 6">
    <name type="scientific">Eutypa lata (strain UCR-EL1)</name>
    <name type="common">Grapevine dieback disease fungus</name>
    <name type="synonym">Eutypa armeniacae</name>
    <dbReference type="NCBI Taxonomy" id="1287681"/>
    <lineage>
        <taxon>Eukaryota</taxon>
        <taxon>Fungi</taxon>
        <taxon>Dikarya</taxon>
        <taxon>Ascomycota</taxon>
        <taxon>Pezizomycotina</taxon>
        <taxon>Sordariomycetes</taxon>
        <taxon>Xylariomycetidae</taxon>
        <taxon>Xylariales</taxon>
        <taxon>Diatrypaceae</taxon>
        <taxon>Eutypa</taxon>
    </lineage>
</organism>
<dbReference type="PROSITE" id="PS50297">
    <property type="entry name" value="ANK_REP_REGION"/>
    <property type="match status" value="3"/>
</dbReference>
<dbReference type="Pfam" id="PF12796">
    <property type="entry name" value="Ank_2"/>
    <property type="match status" value="2"/>
</dbReference>
<dbReference type="KEGG" id="ela:UCREL1_8369"/>
<dbReference type="SMART" id="SM00248">
    <property type="entry name" value="ANK"/>
    <property type="match status" value="14"/>
</dbReference>
<proteinExistence type="predicted"/>
<keyword evidence="1" id="KW-0677">Repeat</keyword>
<dbReference type="Pfam" id="PF00023">
    <property type="entry name" value="Ank"/>
    <property type="match status" value="3"/>
</dbReference>
<reference evidence="6" key="1">
    <citation type="journal article" date="2013" name="Genome Announc.">
        <title>Draft genome sequence of the grapevine dieback fungus Eutypa lata UCR-EL1.</title>
        <authorList>
            <person name="Blanco-Ulate B."/>
            <person name="Rolshausen P.E."/>
            <person name="Cantu D."/>
        </authorList>
    </citation>
    <scope>NUCLEOTIDE SEQUENCE [LARGE SCALE GENOMIC DNA]</scope>
    <source>
        <strain evidence="6">UCR-EL1</strain>
    </source>
</reference>
<feature type="repeat" description="ANK" evidence="3">
    <location>
        <begin position="203"/>
        <end position="235"/>
    </location>
</feature>
<dbReference type="SUPFAM" id="SSF48403">
    <property type="entry name" value="Ankyrin repeat"/>
    <property type="match status" value="3"/>
</dbReference>
<dbReference type="AlphaFoldDB" id="M7SKH6"/>
<evidence type="ECO:0000313" key="6">
    <source>
        <dbReference type="Proteomes" id="UP000012174"/>
    </source>
</evidence>
<keyword evidence="6" id="KW-1185">Reference proteome</keyword>
<dbReference type="HOGENOM" id="CLU_309496_0_0_1"/>
<dbReference type="InterPro" id="IPR002110">
    <property type="entry name" value="Ankyrin_rpt"/>
</dbReference>
<dbReference type="PROSITE" id="PS50088">
    <property type="entry name" value="ANK_REPEAT"/>
    <property type="match status" value="6"/>
</dbReference>
<dbReference type="Gene3D" id="1.25.40.20">
    <property type="entry name" value="Ankyrin repeat-containing domain"/>
    <property type="match status" value="5"/>
</dbReference>